<dbReference type="PRINTS" id="PR00120">
    <property type="entry name" value="HATPASE"/>
</dbReference>
<protein>
    <submittedName>
        <fullName evidence="14">Carbonate dehydratase</fullName>
    </submittedName>
</protein>
<dbReference type="SUPFAM" id="SSF81653">
    <property type="entry name" value="Calcium ATPase, transduction domain A"/>
    <property type="match status" value="1"/>
</dbReference>
<evidence type="ECO:0000313" key="14">
    <source>
        <dbReference type="EMBL" id="KUJ80962.1"/>
    </source>
</evidence>
<dbReference type="InterPro" id="IPR059000">
    <property type="entry name" value="ATPase_P-type_domA"/>
</dbReference>
<keyword evidence="15" id="KW-1185">Reference proteome</keyword>
<evidence type="ECO:0000256" key="7">
    <source>
        <dbReference type="ARBA" id="ARBA00022840"/>
    </source>
</evidence>
<dbReference type="Proteomes" id="UP000053791">
    <property type="component" value="Unassembled WGS sequence"/>
</dbReference>
<dbReference type="SUPFAM" id="SSF81660">
    <property type="entry name" value="Metal cation-transporting ATPase, ATP-binding domain N"/>
    <property type="match status" value="1"/>
</dbReference>
<dbReference type="GO" id="GO:1990573">
    <property type="term" value="P:potassium ion import across plasma membrane"/>
    <property type="evidence" value="ECO:0007669"/>
    <property type="project" value="TreeGrafter"/>
</dbReference>
<dbReference type="STRING" id="1685379.AVO45_07730"/>
<evidence type="ECO:0000256" key="4">
    <source>
        <dbReference type="ARBA" id="ARBA00022553"/>
    </source>
</evidence>
<reference evidence="14 15" key="1">
    <citation type="submission" date="2015-12" db="EMBL/GenBank/DDBJ databases">
        <authorList>
            <person name="Shamseldin A."/>
            <person name="Moawad H."/>
            <person name="Abd El-Rahim W.M."/>
            <person name="Sadowsky M.J."/>
        </authorList>
    </citation>
    <scope>NUCLEOTIDE SEQUENCE [LARGE SCALE GENOMIC DNA]</scope>
    <source>
        <strain evidence="14 15">ZGT118</strain>
    </source>
</reference>
<evidence type="ECO:0000256" key="8">
    <source>
        <dbReference type="ARBA" id="ARBA00022842"/>
    </source>
</evidence>
<evidence type="ECO:0000259" key="13">
    <source>
        <dbReference type="SMART" id="SM00831"/>
    </source>
</evidence>
<dbReference type="InterPro" id="IPR050510">
    <property type="entry name" value="Cation_transp_ATPase_P-type"/>
</dbReference>
<sequence length="897" mass="95867">MPIATHQAWHALPAEAVLARLASDPYGLSEQEAARRLSRFGQNSLPGAQSAGPVRRFLRQFHNLLIYVLIAAAVITASLAHYVDTSVILAVVLVNAAIGFVQEGRAEAAIAALHRMLAPMATVLRDGQRRRISAADLVPGDMILLEAGNRVPADARLVEANRLKAQEAILTGESVPVEKTTAPAAEDAALGERQSMLFAGTLVVAGQARAVVTATGASTEIGRISRLLGGIEELTTPLLRKMDIFARWITALILFGAGLLLVYGYFVQNHPFETLFMTVVGLAVAAIPEGLPAVLTITLAVGVRKMASRHAIVRRLPAIDTLGAVTVICTDKTGTLTRNEMMVASLRTSATRYEVTGDGYLPTGEILPSSDTTLDGDAAFAALVETALACNDSTFLDRQTGRETSGDPMEAALLVLAEKAGRLGDRDHFERLAVMPFDAEYRYMATLDRLPDGETRVHVKGAPEAILALCKTQMAAAGSSEPIDPSFWHAQTDSMAAEGQRVIALACRAVEKSRTLSQKTLEEGLIFIGLVGLIDPPRSEATAAVAECQSAGISVKMITGDHAATAAAIAARIGLNAPALVLTGRDIDALDDAQLIEEASLTNVFARATPEHKLRLVNALQAKGEIVAMTGDGVNDAPALKRANAGVAMGITGSDAAKEVADLVLTDDNFASIVAAVREGRTVFENIRKVISWTLPTNSGEAAVVILALLWGFAMPLSAIQILWINLVTAGSLGVALAFERTEPGIMRRPPLPVDAPVLDRTLVWHVVLVSILFVVGTYGVYNYALDRGYDLQLARTLCVNTLIVLEIFHLFFIRNFHTTSLTWEAVRGTQAVWICLVIVVAGQLLFTYAPFMHRLFETRPVSLLDGAIVIGVGLAFFAIIEMEKQLRLRLSAAGSD</sequence>
<feature type="transmembrane region" description="Helical" evidence="12">
    <location>
        <begin position="794"/>
        <end position="814"/>
    </location>
</feature>
<keyword evidence="6" id="KW-0547">Nucleotide-binding</keyword>
<keyword evidence="7" id="KW-0067">ATP-binding</keyword>
<name>A0A0X3TZ80_9RHOB</name>
<keyword evidence="3" id="KW-1003">Cell membrane</keyword>
<dbReference type="PRINTS" id="PR00119">
    <property type="entry name" value="CATATPASE"/>
</dbReference>
<dbReference type="SMART" id="SM00831">
    <property type="entry name" value="Cation_ATPase_N"/>
    <property type="match status" value="1"/>
</dbReference>
<dbReference type="SFLD" id="SFLDS00003">
    <property type="entry name" value="Haloacid_Dehalogenase"/>
    <property type="match status" value="1"/>
</dbReference>
<feature type="transmembrane region" description="Helical" evidence="12">
    <location>
        <begin position="862"/>
        <end position="881"/>
    </location>
</feature>
<evidence type="ECO:0000256" key="11">
    <source>
        <dbReference type="ARBA" id="ARBA00023136"/>
    </source>
</evidence>
<feature type="transmembrane region" description="Helical" evidence="12">
    <location>
        <begin position="64"/>
        <end position="82"/>
    </location>
</feature>
<feature type="transmembrane region" description="Helical" evidence="12">
    <location>
        <begin position="88"/>
        <end position="106"/>
    </location>
</feature>
<dbReference type="FunFam" id="2.70.150.10:FF:000160">
    <property type="entry name" value="Sarcoplasmic/endoplasmic reticulum calcium ATPase 1"/>
    <property type="match status" value="1"/>
</dbReference>
<feature type="transmembrane region" description="Helical" evidence="12">
    <location>
        <begin position="690"/>
        <end position="713"/>
    </location>
</feature>
<keyword evidence="10 12" id="KW-1133">Transmembrane helix</keyword>
<proteinExistence type="inferred from homology"/>
<feature type="transmembrane region" description="Helical" evidence="12">
    <location>
        <begin position="719"/>
        <end position="739"/>
    </location>
</feature>
<evidence type="ECO:0000256" key="5">
    <source>
        <dbReference type="ARBA" id="ARBA00022692"/>
    </source>
</evidence>
<keyword evidence="4" id="KW-0597">Phosphoprotein</keyword>
<dbReference type="InterPro" id="IPR023299">
    <property type="entry name" value="ATPase_P-typ_cyto_dom_N"/>
</dbReference>
<keyword evidence="9" id="KW-1278">Translocase</keyword>
<dbReference type="GO" id="GO:0006883">
    <property type="term" value="P:intracellular sodium ion homeostasis"/>
    <property type="evidence" value="ECO:0007669"/>
    <property type="project" value="TreeGrafter"/>
</dbReference>
<comment type="similarity">
    <text evidence="2">Belongs to the cation transport ATPase (P-type) (TC 3.A.3) family. Type IIA subfamily.</text>
</comment>
<dbReference type="GO" id="GO:0005391">
    <property type="term" value="F:P-type sodium:potassium-exchanging transporter activity"/>
    <property type="evidence" value="ECO:0007669"/>
    <property type="project" value="TreeGrafter"/>
</dbReference>
<dbReference type="GO" id="GO:1902600">
    <property type="term" value="P:proton transmembrane transport"/>
    <property type="evidence" value="ECO:0007669"/>
    <property type="project" value="TreeGrafter"/>
</dbReference>
<evidence type="ECO:0000256" key="9">
    <source>
        <dbReference type="ARBA" id="ARBA00022967"/>
    </source>
</evidence>
<feature type="transmembrane region" description="Helical" evidence="12">
    <location>
        <begin position="244"/>
        <end position="266"/>
    </location>
</feature>
<dbReference type="Gene3D" id="3.40.1110.10">
    <property type="entry name" value="Calcium-transporting ATPase, cytoplasmic domain N"/>
    <property type="match status" value="1"/>
</dbReference>
<feature type="transmembrane region" description="Helical" evidence="12">
    <location>
        <begin position="763"/>
        <end position="782"/>
    </location>
</feature>
<feature type="transmembrane region" description="Helical" evidence="12">
    <location>
        <begin position="826"/>
        <end position="850"/>
    </location>
</feature>
<dbReference type="InterPro" id="IPR004014">
    <property type="entry name" value="ATPase_P-typ_cation-transptr_N"/>
</dbReference>
<dbReference type="NCBIfam" id="TIGR01494">
    <property type="entry name" value="ATPase_P-type"/>
    <property type="match status" value="2"/>
</dbReference>
<dbReference type="InterPro" id="IPR044492">
    <property type="entry name" value="P_typ_ATPase_HD_dom"/>
</dbReference>
<keyword evidence="11 12" id="KW-0472">Membrane</keyword>
<dbReference type="RefSeq" id="WP_068346761.1">
    <property type="nucleotide sequence ID" value="NZ_LQBQ01000012.1"/>
</dbReference>
<evidence type="ECO:0000256" key="12">
    <source>
        <dbReference type="SAM" id="Phobius"/>
    </source>
</evidence>
<dbReference type="SUPFAM" id="SSF56784">
    <property type="entry name" value="HAD-like"/>
    <property type="match status" value="1"/>
</dbReference>
<dbReference type="Gene3D" id="1.20.1110.10">
    <property type="entry name" value="Calcium-transporting ATPase, transmembrane domain"/>
    <property type="match status" value="1"/>
</dbReference>
<dbReference type="SFLD" id="SFLDF00027">
    <property type="entry name" value="p-type_atpase"/>
    <property type="match status" value="1"/>
</dbReference>
<dbReference type="Gene3D" id="3.40.50.1000">
    <property type="entry name" value="HAD superfamily/HAD-like"/>
    <property type="match status" value="1"/>
</dbReference>
<evidence type="ECO:0000256" key="2">
    <source>
        <dbReference type="ARBA" id="ARBA00005675"/>
    </source>
</evidence>
<dbReference type="Pfam" id="PF08282">
    <property type="entry name" value="Hydrolase_3"/>
    <property type="match status" value="1"/>
</dbReference>
<dbReference type="PANTHER" id="PTHR43294">
    <property type="entry name" value="SODIUM/POTASSIUM-TRANSPORTING ATPASE SUBUNIT ALPHA"/>
    <property type="match status" value="1"/>
</dbReference>
<dbReference type="Pfam" id="PF00122">
    <property type="entry name" value="E1-E2_ATPase"/>
    <property type="match status" value="1"/>
</dbReference>
<organism evidence="14 15">
    <name type="scientific">Ruegeria marisrubri</name>
    <dbReference type="NCBI Taxonomy" id="1685379"/>
    <lineage>
        <taxon>Bacteria</taxon>
        <taxon>Pseudomonadati</taxon>
        <taxon>Pseudomonadota</taxon>
        <taxon>Alphaproteobacteria</taxon>
        <taxon>Rhodobacterales</taxon>
        <taxon>Roseobacteraceae</taxon>
        <taxon>Ruegeria</taxon>
    </lineage>
</organism>
<dbReference type="InterPro" id="IPR008250">
    <property type="entry name" value="ATPase_P-typ_transduc_dom_A_sf"/>
</dbReference>
<dbReference type="InterPro" id="IPR001757">
    <property type="entry name" value="P_typ_ATPase"/>
</dbReference>
<keyword evidence="5 12" id="KW-0812">Transmembrane</keyword>
<evidence type="ECO:0000256" key="6">
    <source>
        <dbReference type="ARBA" id="ARBA00022741"/>
    </source>
</evidence>
<dbReference type="GO" id="GO:0005886">
    <property type="term" value="C:plasma membrane"/>
    <property type="evidence" value="ECO:0007669"/>
    <property type="project" value="UniProtKB-SubCell"/>
</dbReference>
<dbReference type="AlphaFoldDB" id="A0A0X3TZ80"/>
<evidence type="ECO:0000256" key="10">
    <source>
        <dbReference type="ARBA" id="ARBA00022989"/>
    </source>
</evidence>
<dbReference type="InterPro" id="IPR018303">
    <property type="entry name" value="ATPase_P-typ_P_site"/>
</dbReference>
<evidence type="ECO:0000256" key="1">
    <source>
        <dbReference type="ARBA" id="ARBA00004651"/>
    </source>
</evidence>
<dbReference type="EMBL" id="LQBQ01000012">
    <property type="protein sequence ID" value="KUJ80962.1"/>
    <property type="molecule type" value="Genomic_DNA"/>
</dbReference>
<accession>A0A0X3TZ80</accession>
<feature type="transmembrane region" description="Helical" evidence="12">
    <location>
        <begin position="278"/>
        <end position="301"/>
    </location>
</feature>
<feature type="domain" description="Cation-transporting P-type ATPase N-terminal" evidence="13">
    <location>
        <begin position="8"/>
        <end position="81"/>
    </location>
</feature>
<dbReference type="InterPro" id="IPR023298">
    <property type="entry name" value="ATPase_P-typ_TM_dom_sf"/>
</dbReference>
<dbReference type="GO" id="GO:0030007">
    <property type="term" value="P:intracellular potassium ion homeostasis"/>
    <property type="evidence" value="ECO:0007669"/>
    <property type="project" value="TreeGrafter"/>
</dbReference>
<dbReference type="Pfam" id="PF00689">
    <property type="entry name" value="Cation_ATPase_C"/>
    <property type="match status" value="1"/>
</dbReference>
<comment type="subcellular location">
    <subcellularLocation>
        <location evidence="1">Cell membrane</location>
        <topology evidence="1">Multi-pass membrane protein</topology>
    </subcellularLocation>
</comment>
<dbReference type="SUPFAM" id="SSF81665">
    <property type="entry name" value="Calcium ATPase, transmembrane domain M"/>
    <property type="match status" value="1"/>
</dbReference>
<dbReference type="GO" id="GO:0036376">
    <property type="term" value="P:sodium ion export across plasma membrane"/>
    <property type="evidence" value="ECO:0007669"/>
    <property type="project" value="TreeGrafter"/>
</dbReference>
<evidence type="ECO:0000256" key="3">
    <source>
        <dbReference type="ARBA" id="ARBA00022475"/>
    </source>
</evidence>
<dbReference type="Pfam" id="PF00690">
    <property type="entry name" value="Cation_ATPase_N"/>
    <property type="match status" value="1"/>
</dbReference>
<dbReference type="OrthoDB" id="9807843at2"/>
<dbReference type="InterPro" id="IPR036412">
    <property type="entry name" value="HAD-like_sf"/>
</dbReference>
<evidence type="ECO:0000313" key="15">
    <source>
        <dbReference type="Proteomes" id="UP000053791"/>
    </source>
</evidence>
<dbReference type="PANTHER" id="PTHR43294:SF21">
    <property type="entry name" value="CATION TRANSPORTING ATPASE"/>
    <property type="match status" value="1"/>
</dbReference>
<dbReference type="PROSITE" id="PS00154">
    <property type="entry name" value="ATPASE_E1_E2"/>
    <property type="match status" value="1"/>
</dbReference>
<dbReference type="GO" id="GO:0005524">
    <property type="term" value="F:ATP binding"/>
    <property type="evidence" value="ECO:0007669"/>
    <property type="project" value="UniProtKB-KW"/>
</dbReference>
<gene>
    <name evidence="14" type="ORF">AVO45_07730</name>
</gene>
<dbReference type="InterPro" id="IPR006068">
    <property type="entry name" value="ATPase_P-typ_cation-transptr_C"/>
</dbReference>
<dbReference type="Pfam" id="PF13246">
    <property type="entry name" value="Cation_ATPase"/>
    <property type="match status" value="1"/>
</dbReference>
<dbReference type="SFLD" id="SFLDG00002">
    <property type="entry name" value="C1.7:_P-type_atpase_like"/>
    <property type="match status" value="1"/>
</dbReference>
<dbReference type="InterPro" id="IPR023214">
    <property type="entry name" value="HAD_sf"/>
</dbReference>
<comment type="caution">
    <text evidence="14">The sequence shown here is derived from an EMBL/GenBank/DDBJ whole genome shotgun (WGS) entry which is preliminary data.</text>
</comment>
<keyword evidence="8" id="KW-0460">Magnesium</keyword>
<dbReference type="Gene3D" id="2.70.150.10">
    <property type="entry name" value="Calcium-transporting ATPase, cytoplasmic transduction domain A"/>
    <property type="match status" value="1"/>
</dbReference>
<dbReference type="GO" id="GO:0016887">
    <property type="term" value="F:ATP hydrolysis activity"/>
    <property type="evidence" value="ECO:0007669"/>
    <property type="project" value="InterPro"/>
</dbReference>